<dbReference type="Pfam" id="PF03849">
    <property type="entry name" value="Tfb2"/>
    <property type="match status" value="1"/>
</dbReference>
<evidence type="ECO:0000313" key="3">
    <source>
        <dbReference type="Proteomes" id="UP000243423"/>
    </source>
</evidence>
<comment type="subcellular location">
    <subcellularLocation>
        <location evidence="1">Nucleus</location>
    </subcellularLocation>
</comment>
<keyword evidence="1" id="KW-0539">Nucleus</keyword>
<accession>F2HHB4</accession>
<sequence length="467" mass="56294">MYLPLIVKFFFPEYLTQFSLAYLPVKIDTRLYGLCLMRLFFINYCFSYIEFKFFLNIFSFKIYNIFFSRMSGTNVLVVIDRKKIFVNNNYKECFFRIVYTKTTFFPKLISVFSSGKNRTFRNSLKKFNRKKSMFFFLLNNIINSTKFAPNIQLILFLKNAGIIKNSVYKNEVKISYTGIKFLLNSLNLNFFKFFENFCNKISSIFEKKINFQNRKFYIFLYHEKVLNKMNSLKLYVKRKKNLFEFLTEFQKNKVNTPKLIEELDEKTILLFSLFHQLKILFFPCFFDKIFYVFRSQKKKRKKVVYQLSKKIKTKECFQMIIESNYRVYAYNNNTFLNKILIQFCDLIYNLPGLFVGEINKTSIHKAIHKGINAKNIISFILKNSHYIHQNSCNPIINQIRIWEFQQRKTSTHDCVMLMDNMTYGHRNTSKQTLSRLYIFKKKLIFIYFSQKLNIVTSNKNFSQIADF</sequence>
<dbReference type="Proteomes" id="UP000243423">
    <property type="component" value="Nucleomorph 1"/>
</dbReference>
<dbReference type="RefSeq" id="XP_003239608.1">
    <property type="nucleotide sequence ID" value="XM_003239560.1"/>
</dbReference>
<comment type="similarity">
    <text evidence="1">Belongs to the TFB2 family.</text>
</comment>
<organism evidence="2 3">
    <name type="scientific">Cryptomonas paramaecium</name>
    <dbReference type="NCBI Taxonomy" id="2898"/>
    <lineage>
        <taxon>Eukaryota</taxon>
        <taxon>Cryptophyceae</taxon>
        <taxon>Cryptomonadales</taxon>
        <taxon>Cryptomonadaceae</taxon>
        <taxon>Cryptomonas</taxon>
    </lineage>
</organism>
<evidence type="ECO:0000313" key="2">
    <source>
        <dbReference type="EMBL" id="AEA38710.1"/>
    </source>
</evidence>
<dbReference type="GO" id="GO:0006289">
    <property type="term" value="P:nucleotide-excision repair"/>
    <property type="evidence" value="ECO:0007669"/>
    <property type="project" value="InterPro"/>
</dbReference>
<comment type="function">
    <text evidence="1">Component of the general transcription and DNA repair factor IIH (TFIIH) core complex which is involved in general and transcription-coupled nucleotide excision repair (NER) of damaged DNA.</text>
</comment>
<keyword evidence="1" id="KW-0234">DNA repair</keyword>
<dbReference type="GO" id="GO:0001671">
    <property type="term" value="F:ATPase activator activity"/>
    <property type="evidence" value="ECO:0007669"/>
    <property type="project" value="InterPro"/>
</dbReference>
<evidence type="ECO:0000256" key="1">
    <source>
        <dbReference type="RuleBase" id="RU364024"/>
    </source>
</evidence>
<dbReference type="AlphaFoldDB" id="F2HHB4"/>
<keyword evidence="1" id="KW-0805">Transcription regulation</keyword>
<keyword evidence="2" id="KW-0542">Nucleomorph</keyword>
<proteinExistence type="inferred from homology"/>
<dbReference type="PANTHER" id="PTHR13152">
    <property type="entry name" value="TFIIH, POLYPEPTIDE 4"/>
    <property type="match status" value="1"/>
</dbReference>
<geneLocation type="nucleomorph" evidence="2"/>
<keyword evidence="1" id="KW-0227">DNA damage</keyword>
<dbReference type="InterPro" id="IPR004598">
    <property type="entry name" value="TFIIH_p52/Tfb2"/>
</dbReference>
<protein>
    <recommendedName>
        <fullName evidence="1">General transcription factor IIH subunit 4</fullName>
    </recommendedName>
</protein>
<name>F2HHB4_9CRYP</name>
<dbReference type="GO" id="GO:0005675">
    <property type="term" value="C:transcription factor TFIIH holo complex"/>
    <property type="evidence" value="ECO:0007669"/>
    <property type="project" value="TreeGrafter"/>
</dbReference>
<dbReference type="PANTHER" id="PTHR13152:SF0">
    <property type="entry name" value="GENERAL TRANSCRIPTION FACTOR IIH SUBUNIT 4"/>
    <property type="match status" value="1"/>
</dbReference>
<dbReference type="GO" id="GO:0003690">
    <property type="term" value="F:double-stranded DNA binding"/>
    <property type="evidence" value="ECO:0007669"/>
    <property type="project" value="TreeGrafter"/>
</dbReference>
<dbReference type="GeneID" id="10446985"/>
<reference evidence="2 3" key="1">
    <citation type="journal article" date="2011" name="Genome Biol. Evol.">
        <title>Complete nucleomorph genome sequence of the nonphotosynthetic alga Cryptomonas paramecium reveals a core nucleomorph gene set.</title>
        <authorList>
            <person name="Tanifuji G."/>
            <person name="Onodera N.T."/>
            <person name="Wheeler T.J."/>
            <person name="Dlutek M."/>
            <person name="Donaher N."/>
            <person name="Archibald J.M."/>
        </authorList>
    </citation>
    <scope>NUCLEOTIDE SEQUENCE [LARGE SCALE GENOMIC DNA]</scope>
    <source>
        <strain evidence="2 3">CCAP977/2A</strain>
    </source>
</reference>
<dbReference type="GO" id="GO:0000439">
    <property type="term" value="C:transcription factor TFIIH core complex"/>
    <property type="evidence" value="ECO:0007669"/>
    <property type="project" value="InterPro"/>
</dbReference>
<gene>
    <name evidence="2" type="ORF">CPARA_1gp052</name>
</gene>
<keyword evidence="1" id="KW-0804">Transcription</keyword>
<dbReference type="EMBL" id="CP002172">
    <property type="protein sequence ID" value="AEA38710.1"/>
    <property type="molecule type" value="Genomic_DNA"/>
</dbReference>